<gene>
    <name evidence="2" type="ORF">HMPREF9104_00763</name>
</gene>
<protein>
    <submittedName>
        <fullName evidence="2">Uncharacterized protein</fullName>
    </submittedName>
</protein>
<evidence type="ECO:0000256" key="1">
    <source>
        <dbReference type="SAM" id="Phobius"/>
    </source>
</evidence>
<evidence type="ECO:0000313" key="3">
    <source>
        <dbReference type="Proteomes" id="UP000005025"/>
    </source>
</evidence>
<dbReference type="HOGENOM" id="CLU_3271884_0_0_9"/>
<proteinExistence type="predicted"/>
<sequence>MPKWVDIGDFWELVYVITVMILSKMISELLPGLFDIVGQKR</sequence>
<dbReference type="PATRIC" id="fig|797516.3.peg.685"/>
<feature type="transmembrane region" description="Helical" evidence="1">
    <location>
        <begin position="13"/>
        <end position="34"/>
    </location>
</feature>
<dbReference type="AlphaFoldDB" id="H1LDT8"/>
<evidence type="ECO:0000313" key="2">
    <source>
        <dbReference type="EMBL" id="EHO53059.1"/>
    </source>
</evidence>
<dbReference type="STRING" id="797516.HMPREF9104_00763"/>
<dbReference type="Proteomes" id="UP000005025">
    <property type="component" value="Unassembled WGS sequence"/>
</dbReference>
<comment type="caution">
    <text evidence="2">The sequence shown here is derived from an EMBL/GenBank/DDBJ whole genome shotgun (WGS) entry which is preliminary data.</text>
</comment>
<keyword evidence="1" id="KW-0812">Transmembrane</keyword>
<organism evidence="2 3">
    <name type="scientific">Lentilactobacillus kisonensis F0435</name>
    <dbReference type="NCBI Taxonomy" id="797516"/>
    <lineage>
        <taxon>Bacteria</taxon>
        <taxon>Bacillati</taxon>
        <taxon>Bacillota</taxon>
        <taxon>Bacilli</taxon>
        <taxon>Lactobacillales</taxon>
        <taxon>Lactobacillaceae</taxon>
        <taxon>Lentilactobacillus</taxon>
    </lineage>
</organism>
<accession>H1LDT8</accession>
<keyword evidence="1" id="KW-1133">Transmembrane helix</keyword>
<dbReference type="EMBL" id="AGRJ01000075">
    <property type="protein sequence ID" value="EHO53059.1"/>
    <property type="molecule type" value="Genomic_DNA"/>
</dbReference>
<reference evidence="2 3" key="1">
    <citation type="submission" date="2011-09" db="EMBL/GenBank/DDBJ databases">
        <authorList>
            <person name="Weinstock G."/>
            <person name="Sodergren E."/>
            <person name="Clifton S."/>
            <person name="Fulton L."/>
            <person name="Fulton B."/>
            <person name="Courtney L."/>
            <person name="Fronick C."/>
            <person name="Harrison M."/>
            <person name="Strong C."/>
            <person name="Farmer C."/>
            <person name="Delahaunty K."/>
            <person name="Markovic C."/>
            <person name="Hall O."/>
            <person name="Minx P."/>
            <person name="Tomlinson C."/>
            <person name="Mitreva M."/>
            <person name="Hou S."/>
            <person name="Chen J."/>
            <person name="Wollam A."/>
            <person name="Pepin K.H."/>
            <person name="Johnson M."/>
            <person name="Bhonagiri V."/>
            <person name="Zhang X."/>
            <person name="Suruliraj S."/>
            <person name="Warren W."/>
            <person name="Chinwalla A."/>
            <person name="Mardis E.R."/>
            <person name="Wilson R.K."/>
        </authorList>
    </citation>
    <scope>NUCLEOTIDE SEQUENCE [LARGE SCALE GENOMIC DNA]</scope>
    <source>
        <strain evidence="2 3">F0435</strain>
    </source>
</reference>
<keyword evidence="1" id="KW-0472">Membrane</keyword>
<name>H1LDT8_9LACO</name>